<gene>
    <name evidence="2" type="ordered locus">Srot_1693</name>
</gene>
<dbReference type="InterPro" id="IPR051790">
    <property type="entry name" value="Cytochrome_c-biogenesis_DsbD"/>
</dbReference>
<dbReference type="RefSeq" id="WP_013138606.1">
    <property type="nucleotide sequence ID" value="NC_014168.1"/>
</dbReference>
<feature type="transmembrane region" description="Helical" evidence="1">
    <location>
        <begin position="69"/>
        <end position="95"/>
    </location>
</feature>
<dbReference type="KEGG" id="srt:Srot_1693"/>
<reference evidence="2 3" key="1">
    <citation type="journal article" date="2010" name="Stand. Genomic Sci.">
        <title>Complete genome sequence of Segniliparus rotundus type strain (CDC 1076).</title>
        <authorList>
            <person name="Sikorski J."/>
            <person name="Lapidus A."/>
            <person name="Copeland A."/>
            <person name="Misra M."/>
            <person name="Glavina Del Rio T."/>
            <person name="Nolan M."/>
            <person name="Lucas S."/>
            <person name="Chen F."/>
            <person name="Tice H."/>
            <person name="Cheng J.F."/>
            <person name="Jando M."/>
            <person name="Schneider S."/>
            <person name="Bruce D."/>
            <person name="Goodwin L."/>
            <person name="Pitluck S."/>
            <person name="Liolios K."/>
            <person name="Mikhailova N."/>
            <person name="Pati A."/>
            <person name="Ivanova N."/>
            <person name="Mavromatis K."/>
            <person name="Chen A."/>
            <person name="Palaniappan K."/>
            <person name="Chertkov O."/>
            <person name="Land M."/>
            <person name="Hauser L."/>
            <person name="Chang Y.J."/>
            <person name="Jeffries C.D."/>
            <person name="Brettin T."/>
            <person name="Detter J.C."/>
            <person name="Han C."/>
            <person name="Rohde M."/>
            <person name="Goker M."/>
            <person name="Bristow J."/>
            <person name="Eisen J.A."/>
            <person name="Markowitz V."/>
            <person name="Hugenholtz P."/>
            <person name="Kyrpides N.C."/>
            <person name="Klenk H.P."/>
        </authorList>
    </citation>
    <scope>NUCLEOTIDE SEQUENCE [LARGE SCALE GENOMIC DNA]</scope>
    <source>
        <strain evidence="3">ATCC BAA-972 / CDC 1076 / CIP 108378 / DSM 44985 / JCM 13578</strain>
    </source>
</reference>
<name>D6Z873_SEGRD</name>
<dbReference type="PANTHER" id="PTHR31272">
    <property type="entry name" value="CYTOCHROME C-TYPE BIOGENESIS PROTEIN HI_1454-RELATED"/>
    <property type="match status" value="1"/>
</dbReference>
<evidence type="ECO:0000313" key="2">
    <source>
        <dbReference type="EMBL" id="ADG98153.1"/>
    </source>
</evidence>
<dbReference type="EMBL" id="CP001958">
    <property type="protein sequence ID" value="ADG98153.1"/>
    <property type="molecule type" value="Genomic_DNA"/>
</dbReference>
<dbReference type="AlphaFoldDB" id="D6Z873"/>
<keyword evidence="3" id="KW-1185">Reference proteome</keyword>
<sequence length="259" mass="25740">MSVGAAFEQAAASGPILLALGACALAGAASFASPCVLPLVPGYVSYLAGLVGVSVDEAGPRGAGARTKAVLGAALFVLGFTVVFLLETALVFGLADTFVTHRETLSRIGGVVTIVLALAFLGWPPILNREARLAPRPVAHLGGAPLLGAVFALGWTPCVGPTLGAVVSSALATDGVDAARGAGLVLAYCLGLGAPFLLVAVGSATMADATGWLREHARGVRIAGAAAMALIGVLLATGQWGCVVGWLRSATGGEYISPI</sequence>
<dbReference type="eggNOG" id="COG0785">
    <property type="taxonomic scope" value="Bacteria"/>
</dbReference>
<evidence type="ECO:0000256" key="1">
    <source>
        <dbReference type="SAM" id="Phobius"/>
    </source>
</evidence>
<organism evidence="2 3">
    <name type="scientific">Segniliparus rotundus (strain ATCC BAA-972 / CDC 1076 / CIP 108378 / DSM 44985 / JCM 13578)</name>
    <dbReference type="NCBI Taxonomy" id="640132"/>
    <lineage>
        <taxon>Bacteria</taxon>
        <taxon>Bacillati</taxon>
        <taxon>Actinomycetota</taxon>
        <taxon>Actinomycetes</taxon>
        <taxon>Mycobacteriales</taxon>
        <taxon>Segniliparaceae</taxon>
        <taxon>Segniliparus</taxon>
    </lineage>
</organism>
<keyword evidence="1" id="KW-0472">Membrane</keyword>
<feature type="transmembrane region" description="Helical" evidence="1">
    <location>
        <begin position="146"/>
        <end position="172"/>
    </location>
</feature>
<dbReference type="HOGENOM" id="CLU_053225_2_1_11"/>
<feature type="transmembrane region" description="Helical" evidence="1">
    <location>
        <begin position="107"/>
        <end position="126"/>
    </location>
</feature>
<keyword evidence="1" id="KW-1133">Transmembrane helix</keyword>
<dbReference type="OrthoDB" id="9803065at2"/>
<protein>
    <submittedName>
        <fullName evidence="2">Cytochrome c biogenesis protein transmembrane region</fullName>
    </submittedName>
</protein>
<dbReference type="STRING" id="640132.Srot_1693"/>
<keyword evidence="1 2" id="KW-0812">Transmembrane</keyword>
<feature type="transmembrane region" description="Helical" evidence="1">
    <location>
        <begin position="184"/>
        <end position="202"/>
    </location>
</feature>
<proteinExistence type="predicted"/>
<accession>D6Z873</accession>
<feature type="transmembrane region" description="Helical" evidence="1">
    <location>
        <begin position="222"/>
        <end position="247"/>
    </location>
</feature>
<dbReference type="PANTHER" id="PTHR31272:SF4">
    <property type="entry name" value="CYTOCHROME C-TYPE BIOGENESIS PROTEIN HI_1454-RELATED"/>
    <property type="match status" value="1"/>
</dbReference>
<evidence type="ECO:0000313" key="3">
    <source>
        <dbReference type="Proteomes" id="UP000002247"/>
    </source>
</evidence>
<dbReference type="Proteomes" id="UP000002247">
    <property type="component" value="Chromosome"/>
</dbReference>